<dbReference type="InterPro" id="IPR013538">
    <property type="entry name" value="ASHA1/2-like_C"/>
</dbReference>
<comment type="similarity">
    <text evidence="1">Belongs to the AHA1 family.</text>
</comment>
<protein>
    <submittedName>
        <fullName evidence="3">Uncharacterized protein YndB with AHSA1/START domain</fullName>
    </submittedName>
</protein>
<dbReference type="AlphaFoldDB" id="A0A7W7FXT4"/>
<gene>
    <name evidence="3" type="ORF">HNR67_005417</name>
</gene>
<keyword evidence="4" id="KW-1185">Reference proteome</keyword>
<name>A0A7W7FXT4_9PSEU</name>
<dbReference type="InterPro" id="IPR023393">
    <property type="entry name" value="START-like_dom_sf"/>
</dbReference>
<dbReference type="EMBL" id="JACHMH010000001">
    <property type="protein sequence ID" value="MBB4679299.1"/>
    <property type="molecule type" value="Genomic_DNA"/>
</dbReference>
<comment type="caution">
    <text evidence="3">The sequence shown here is derived from an EMBL/GenBank/DDBJ whole genome shotgun (WGS) entry which is preliminary data.</text>
</comment>
<evidence type="ECO:0000313" key="4">
    <source>
        <dbReference type="Proteomes" id="UP000533598"/>
    </source>
</evidence>
<organism evidence="3 4">
    <name type="scientific">Crossiella cryophila</name>
    <dbReference type="NCBI Taxonomy" id="43355"/>
    <lineage>
        <taxon>Bacteria</taxon>
        <taxon>Bacillati</taxon>
        <taxon>Actinomycetota</taxon>
        <taxon>Actinomycetes</taxon>
        <taxon>Pseudonocardiales</taxon>
        <taxon>Pseudonocardiaceae</taxon>
        <taxon>Crossiella</taxon>
    </lineage>
</organism>
<feature type="domain" description="Activator of Hsp90 ATPase homologue 1/2-like C-terminal" evidence="2">
    <location>
        <begin position="91"/>
        <end position="189"/>
    </location>
</feature>
<sequence length="192" mass="21219">MTNKDDAVRTATGRDWTEWLSLLDAAGAADWDHKGIVAHLAAVYPQVSSWWQQSITVTYEQARGKRAVGQTATGFQVGVQRSVSAGADVVWKVITERPELWLGGPVRFEPGNRYEGGGVSGEIRVVKPVDRVRFTWQPADWDTPATVQVSLLGERRTAVHAQVEKLPDADAREWAREQWRAALDRIAAEAGS</sequence>
<proteinExistence type="inferred from homology"/>
<evidence type="ECO:0000256" key="1">
    <source>
        <dbReference type="ARBA" id="ARBA00006817"/>
    </source>
</evidence>
<accession>A0A7W7FXT4</accession>
<reference evidence="3 4" key="1">
    <citation type="submission" date="2020-08" db="EMBL/GenBank/DDBJ databases">
        <title>Sequencing the genomes of 1000 actinobacteria strains.</title>
        <authorList>
            <person name="Klenk H.-P."/>
        </authorList>
    </citation>
    <scope>NUCLEOTIDE SEQUENCE [LARGE SCALE GENOMIC DNA]</scope>
    <source>
        <strain evidence="3 4">DSM 44230</strain>
    </source>
</reference>
<dbReference type="SUPFAM" id="SSF55961">
    <property type="entry name" value="Bet v1-like"/>
    <property type="match status" value="1"/>
</dbReference>
<evidence type="ECO:0000259" key="2">
    <source>
        <dbReference type="Pfam" id="PF08327"/>
    </source>
</evidence>
<dbReference type="Proteomes" id="UP000533598">
    <property type="component" value="Unassembled WGS sequence"/>
</dbReference>
<dbReference type="RefSeq" id="WP_185005061.1">
    <property type="nucleotide sequence ID" value="NZ_BAAAUI010000073.1"/>
</dbReference>
<dbReference type="Gene3D" id="3.30.530.20">
    <property type="match status" value="1"/>
</dbReference>
<dbReference type="Pfam" id="PF08327">
    <property type="entry name" value="AHSA1"/>
    <property type="match status" value="1"/>
</dbReference>
<evidence type="ECO:0000313" key="3">
    <source>
        <dbReference type="EMBL" id="MBB4679299.1"/>
    </source>
</evidence>